<comment type="caution">
    <text evidence="1">The sequence shown here is derived from an EMBL/GenBank/DDBJ whole genome shotgun (WGS) entry which is preliminary data.</text>
</comment>
<dbReference type="AlphaFoldDB" id="A0A0H3PVD3"/>
<evidence type="ECO:0000313" key="2">
    <source>
        <dbReference type="Proteomes" id="UP000004641"/>
    </source>
</evidence>
<sequence>MFIFIIQLYNHFPVSLCFSENWSFIRTQEYMYEDLQRPTLYCFID</sequence>
<proteinExistence type="predicted"/>
<evidence type="ECO:0000313" key="1">
    <source>
        <dbReference type="EMBL" id="EDU93436.1"/>
    </source>
</evidence>
<dbReference type="BioCyc" id="ECOL478008-HMP:G76-487013-MONOMER"/>
<gene>
    <name evidence="1" type="ORF">ECH7EC869_5107</name>
</gene>
<dbReference type="Proteomes" id="UP000004641">
    <property type="component" value="Unassembled WGS sequence"/>
</dbReference>
<reference evidence="1 2" key="1">
    <citation type="journal article" date="2011" name="Appl. Environ. Microbiol.">
        <title>Genome signatures of Escherichia coli O157:H7 isolates from the bovine host reservoir.</title>
        <authorList>
            <person name="Eppinger M."/>
            <person name="Mammel M.K."/>
            <person name="Leclerc J.E."/>
            <person name="Ravel J."/>
            <person name="Cebula T.A."/>
        </authorList>
    </citation>
    <scope>NUCLEOTIDE SEQUENCE [LARGE SCALE GENOMIC DNA]</scope>
    <source>
        <strain evidence="1 2">EC869</strain>
    </source>
</reference>
<organism evidence="1 2">
    <name type="scientific">Escherichia coli O157:H7 (strain EC869)</name>
    <dbReference type="NCBI Taxonomy" id="478008"/>
    <lineage>
        <taxon>Bacteria</taxon>
        <taxon>Pseudomonadati</taxon>
        <taxon>Pseudomonadota</taxon>
        <taxon>Gammaproteobacteria</taxon>
        <taxon>Enterobacterales</taxon>
        <taxon>Enterobacteriaceae</taxon>
        <taxon>Escherichia</taxon>
    </lineage>
</organism>
<accession>A0A0H3PVD3</accession>
<dbReference type="EMBL" id="ABHU01000001">
    <property type="protein sequence ID" value="EDU93436.1"/>
    <property type="molecule type" value="Genomic_DNA"/>
</dbReference>
<protein>
    <submittedName>
        <fullName evidence="1">Uncharacterized protein</fullName>
    </submittedName>
</protein>
<name>A0A0H3PVD3_ECO5C</name>